<organism evidence="2 3">
    <name type="scientific">Eimeria mitis</name>
    <dbReference type="NCBI Taxonomy" id="44415"/>
    <lineage>
        <taxon>Eukaryota</taxon>
        <taxon>Sar</taxon>
        <taxon>Alveolata</taxon>
        <taxon>Apicomplexa</taxon>
        <taxon>Conoidasida</taxon>
        <taxon>Coccidia</taxon>
        <taxon>Eucoccidiorida</taxon>
        <taxon>Eimeriorina</taxon>
        <taxon>Eimeriidae</taxon>
        <taxon>Eimeria</taxon>
    </lineage>
</organism>
<feature type="coiled-coil region" evidence="1">
    <location>
        <begin position="27"/>
        <end position="82"/>
    </location>
</feature>
<dbReference type="AlphaFoldDB" id="U6KCG0"/>
<reference evidence="2" key="1">
    <citation type="submission" date="2013-10" db="EMBL/GenBank/DDBJ databases">
        <title>Genomic analysis of the causative agents of coccidiosis in chickens.</title>
        <authorList>
            <person name="Reid A.J."/>
            <person name="Blake D."/>
            <person name="Billington K."/>
            <person name="Browne H."/>
            <person name="Dunn M."/>
            <person name="Hung S."/>
            <person name="Kawahara F."/>
            <person name="Miranda-Saavedra D."/>
            <person name="Mourier T."/>
            <person name="Nagra H."/>
            <person name="Otto T.D."/>
            <person name="Rawlings N."/>
            <person name="Sanchez A."/>
            <person name="Sanders M."/>
            <person name="Subramaniam C."/>
            <person name="Tay Y."/>
            <person name="Dear P."/>
            <person name="Doerig C."/>
            <person name="Gruber A."/>
            <person name="Parkinson J."/>
            <person name="Shirley M."/>
            <person name="Wan K.L."/>
            <person name="Berriman M."/>
            <person name="Tomley F."/>
            <person name="Pain A."/>
        </authorList>
    </citation>
    <scope>NUCLEOTIDE SEQUENCE [LARGE SCALE GENOMIC DNA]</scope>
    <source>
        <strain evidence="2">Houghton</strain>
    </source>
</reference>
<sequence>MAALESNAAAPLVVVPVAALLPQTEALKALLQRKRELELRQQQEEGERLQDLRLQSLALQQHDELLRRSQLQRRRLQQQQQQ</sequence>
<proteinExistence type="predicted"/>
<accession>U6KCG0</accession>
<dbReference type="RefSeq" id="XP_013355742.1">
    <property type="nucleotide sequence ID" value="XM_013500288.1"/>
</dbReference>
<keyword evidence="3" id="KW-1185">Reference proteome</keyword>
<dbReference type="VEuPathDB" id="ToxoDB:EMH_0080670"/>
<name>U6KCG0_9EIME</name>
<evidence type="ECO:0000256" key="1">
    <source>
        <dbReference type="SAM" id="Coils"/>
    </source>
</evidence>
<evidence type="ECO:0000313" key="2">
    <source>
        <dbReference type="EMBL" id="CDJ33178.1"/>
    </source>
</evidence>
<reference evidence="2" key="2">
    <citation type="submission" date="2013-10" db="EMBL/GenBank/DDBJ databases">
        <authorList>
            <person name="Aslett M."/>
        </authorList>
    </citation>
    <scope>NUCLEOTIDE SEQUENCE [LARGE SCALE GENOMIC DNA]</scope>
    <source>
        <strain evidence="2">Houghton</strain>
    </source>
</reference>
<dbReference type="EMBL" id="HG684948">
    <property type="protein sequence ID" value="CDJ33178.1"/>
    <property type="molecule type" value="Genomic_DNA"/>
</dbReference>
<evidence type="ECO:0000313" key="3">
    <source>
        <dbReference type="Proteomes" id="UP000030744"/>
    </source>
</evidence>
<protein>
    <submittedName>
        <fullName evidence="2">Uncharacterized protein</fullName>
    </submittedName>
</protein>
<keyword evidence="1" id="KW-0175">Coiled coil</keyword>
<dbReference type="Proteomes" id="UP000030744">
    <property type="component" value="Unassembled WGS sequence"/>
</dbReference>
<gene>
    <name evidence="2" type="ORF">EMH_0080670</name>
</gene>
<dbReference type="GeneID" id="25382483"/>